<organism evidence="1 2">
    <name type="scientific">Lentinula lateritia</name>
    <dbReference type="NCBI Taxonomy" id="40482"/>
    <lineage>
        <taxon>Eukaryota</taxon>
        <taxon>Fungi</taxon>
        <taxon>Dikarya</taxon>
        <taxon>Basidiomycota</taxon>
        <taxon>Agaricomycotina</taxon>
        <taxon>Agaricomycetes</taxon>
        <taxon>Agaricomycetidae</taxon>
        <taxon>Agaricales</taxon>
        <taxon>Marasmiineae</taxon>
        <taxon>Omphalotaceae</taxon>
        <taxon>Lentinula</taxon>
    </lineage>
</organism>
<gene>
    <name evidence="1" type="ORF">C8J55DRAFT_43143</name>
</gene>
<name>A0A9W9DR88_9AGAR</name>
<evidence type="ECO:0000313" key="2">
    <source>
        <dbReference type="Proteomes" id="UP001150238"/>
    </source>
</evidence>
<sequence length="83" mass="9746">MDSCSCNVRSTRSDRLWFSKTSVSSLPIPLRAVQSNMHRKFYRYATNLYLDLIDVDYSYVVYQRQNLYLLTPSSRGGMVIQIR</sequence>
<dbReference type="EMBL" id="JANVFS010000013">
    <property type="protein sequence ID" value="KAJ4482780.1"/>
    <property type="molecule type" value="Genomic_DNA"/>
</dbReference>
<accession>A0A9W9DR88</accession>
<comment type="caution">
    <text evidence="1">The sequence shown here is derived from an EMBL/GenBank/DDBJ whole genome shotgun (WGS) entry which is preliminary data.</text>
</comment>
<protein>
    <submittedName>
        <fullName evidence="1">Uncharacterized protein</fullName>
    </submittedName>
</protein>
<reference evidence="1" key="2">
    <citation type="journal article" date="2023" name="Proc. Natl. Acad. Sci. U.S.A.">
        <title>A global phylogenomic analysis of the shiitake genus Lentinula.</title>
        <authorList>
            <person name="Sierra-Patev S."/>
            <person name="Min B."/>
            <person name="Naranjo-Ortiz M."/>
            <person name="Looney B."/>
            <person name="Konkel Z."/>
            <person name="Slot J.C."/>
            <person name="Sakamoto Y."/>
            <person name="Steenwyk J.L."/>
            <person name="Rokas A."/>
            <person name="Carro J."/>
            <person name="Camarero S."/>
            <person name="Ferreira P."/>
            <person name="Molpeceres G."/>
            <person name="Ruiz-Duenas F.J."/>
            <person name="Serrano A."/>
            <person name="Henrissat B."/>
            <person name="Drula E."/>
            <person name="Hughes K.W."/>
            <person name="Mata J.L."/>
            <person name="Ishikawa N.K."/>
            <person name="Vargas-Isla R."/>
            <person name="Ushijima S."/>
            <person name="Smith C.A."/>
            <person name="Donoghue J."/>
            <person name="Ahrendt S."/>
            <person name="Andreopoulos W."/>
            <person name="He G."/>
            <person name="LaButti K."/>
            <person name="Lipzen A."/>
            <person name="Ng V."/>
            <person name="Riley R."/>
            <person name="Sandor L."/>
            <person name="Barry K."/>
            <person name="Martinez A.T."/>
            <person name="Xiao Y."/>
            <person name="Gibbons J.G."/>
            <person name="Terashima K."/>
            <person name="Grigoriev I.V."/>
            <person name="Hibbett D."/>
        </authorList>
    </citation>
    <scope>NUCLEOTIDE SEQUENCE</scope>
    <source>
        <strain evidence="1">Sp2 HRB7682 ss15</strain>
    </source>
</reference>
<dbReference type="AlphaFoldDB" id="A0A9W9DR88"/>
<proteinExistence type="predicted"/>
<dbReference type="Proteomes" id="UP001150238">
    <property type="component" value="Unassembled WGS sequence"/>
</dbReference>
<evidence type="ECO:0000313" key="1">
    <source>
        <dbReference type="EMBL" id="KAJ4482780.1"/>
    </source>
</evidence>
<reference evidence="1" key="1">
    <citation type="submission" date="2022-08" db="EMBL/GenBank/DDBJ databases">
        <authorList>
            <consortium name="DOE Joint Genome Institute"/>
            <person name="Min B."/>
            <person name="Riley R."/>
            <person name="Sierra-Patev S."/>
            <person name="Naranjo-Ortiz M."/>
            <person name="Looney B."/>
            <person name="Konkel Z."/>
            <person name="Slot J.C."/>
            <person name="Sakamoto Y."/>
            <person name="Steenwyk J.L."/>
            <person name="Rokas A."/>
            <person name="Carro J."/>
            <person name="Camarero S."/>
            <person name="Ferreira P."/>
            <person name="Molpeceres G."/>
            <person name="Ruiz-Duenas F.J."/>
            <person name="Serrano A."/>
            <person name="Henrissat B."/>
            <person name="Drula E."/>
            <person name="Hughes K.W."/>
            <person name="Mata J.L."/>
            <person name="Ishikawa N.K."/>
            <person name="Vargas-Isla R."/>
            <person name="Ushijima S."/>
            <person name="Smith C.A."/>
            <person name="Ahrendt S."/>
            <person name="Andreopoulos W."/>
            <person name="He G."/>
            <person name="Labutti K."/>
            <person name="Lipzen A."/>
            <person name="Ng V."/>
            <person name="Sandor L."/>
            <person name="Barry K."/>
            <person name="Martinez A.T."/>
            <person name="Xiao Y."/>
            <person name="Gibbons J.G."/>
            <person name="Terashima K."/>
            <person name="Hibbett D.S."/>
            <person name="Grigoriev I.V."/>
        </authorList>
    </citation>
    <scope>NUCLEOTIDE SEQUENCE</scope>
    <source>
        <strain evidence="1">Sp2 HRB7682 ss15</strain>
    </source>
</reference>